<evidence type="ECO:0000313" key="2">
    <source>
        <dbReference type="EMBL" id="PRY21441.1"/>
    </source>
</evidence>
<comment type="caution">
    <text evidence="2">The sequence shown here is derived from an EMBL/GenBank/DDBJ whole genome shotgun (WGS) entry which is preliminary data.</text>
</comment>
<dbReference type="EMBL" id="PVTD01000009">
    <property type="protein sequence ID" value="PRY21441.1"/>
    <property type="molecule type" value="Genomic_DNA"/>
</dbReference>
<reference evidence="2 3" key="1">
    <citation type="submission" date="2018-03" db="EMBL/GenBank/DDBJ databases">
        <title>Genomic Encyclopedia of Archaeal and Bacterial Type Strains, Phase II (KMG-II): from individual species to whole genera.</title>
        <authorList>
            <person name="Goeker M."/>
        </authorList>
    </citation>
    <scope>NUCLEOTIDE SEQUENCE [LARGE SCALE GENOMIC DNA]</scope>
    <source>
        <strain evidence="2 3">DSM 29328</strain>
    </source>
</reference>
<dbReference type="Pfam" id="PF11150">
    <property type="entry name" value="DUF2927"/>
    <property type="match status" value="1"/>
</dbReference>
<proteinExistence type="predicted"/>
<sequence length="458" mass="49522">MSLRTLGAAALALTLAACGSAPDDMAHRRATATYSDPLPPMRSFNPATPRASVRTNTQLAGDFLQLTFELESGREVPRLTRYDGPVVVELRGPASATLQRDLSRLVSRLRREAGVPISVAGAGQQGNLVVEVLTRKDLQRVVPQAACFVVPRVRGWEEFRKERRTDKVDWTTLERREMASVFLPGDVSPQEARDCLHEEIAQALGPLNDLYRLPDSVFNDDNFHTVLTGFDMLMLRVTYDPALTNGMGKSQVAAALPGILARLNPGGQRSGPQASPATPRIWVEAIEDALGPRGSDVQRRKSAARAVELARSAGWRDTRMAFSLYALGRLSLHHEPELALGAFLEAANIYNALPDTQIQSAHVAMQLAAFSLSAGQAGATINFVDDSIPAVRAAENAALLSTLMLMRAEALEMQGQLSQARAERTEALGWARYGFGAEDLVRGRAGEIAALAPGPGDR</sequence>
<protein>
    <recommendedName>
        <fullName evidence="4">DUF2927 family protein</fullName>
    </recommendedName>
</protein>
<accession>A0A2T0RJY1</accession>
<dbReference type="OrthoDB" id="7823193at2"/>
<feature type="signal peptide" evidence="1">
    <location>
        <begin position="1"/>
        <end position="21"/>
    </location>
</feature>
<dbReference type="PROSITE" id="PS51257">
    <property type="entry name" value="PROKAR_LIPOPROTEIN"/>
    <property type="match status" value="1"/>
</dbReference>
<dbReference type="Proteomes" id="UP000239480">
    <property type="component" value="Unassembled WGS sequence"/>
</dbReference>
<dbReference type="AlphaFoldDB" id="A0A2T0RJY1"/>
<keyword evidence="3" id="KW-1185">Reference proteome</keyword>
<gene>
    <name evidence="2" type="ORF">CLV78_10954</name>
</gene>
<keyword evidence="1" id="KW-0732">Signal</keyword>
<dbReference type="RefSeq" id="WP_106206646.1">
    <property type="nucleotide sequence ID" value="NZ_PVTD01000009.1"/>
</dbReference>
<evidence type="ECO:0000256" key="1">
    <source>
        <dbReference type="SAM" id="SignalP"/>
    </source>
</evidence>
<evidence type="ECO:0008006" key="4">
    <source>
        <dbReference type="Google" id="ProtNLM"/>
    </source>
</evidence>
<organism evidence="2 3">
    <name type="scientific">Aliiruegeria haliotis</name>
    <dbReference type="NCBI Taxonomy" id="1280846"/>
    <lineage>
        <taxon>Bacteria</taxon>
        <taxon>Pseudomonadati</taxon>
        <taxon>Pseudomonadota</taxon>
        <taxon>Alphaproteobacteria</taxon>
        <taxon>Rhodobacterales</taxon>
        <taxon>Roseobacteraceae</taxon>
        <taxon>Aliiruegeria</taxon>
    </lineage>
</organism>
<evidence type="ECO:0000313" key="3">
    <source>
        <dbReference type="Proteomes" id="UP000239480"/>
    </source>
</evidence>
<name>A0A2T0RJY1_9RHOB</name>
<dbReference type="InterPro" id="IPR021323">
    <property type="entry name" value="DUF2927"/>
</dbReference>
<feature type="chain" id="PRO_5015548678" description="DUF2927 family protein" evidence="1">
    <location>
        <begin position="22"/>
        <end position="458"/>
    </location>
</feature>